<sequence length="606" mass="67546">MKNSTALVFILLVFFSFFSVSPVSAGSVHIGTLTIDGTEYKIEDSTFLQEGNIIVQNGGKLIIKNATLELLQDYHAHYGIVIKDNSQLIVENSTITSDYQFYINFHSNSKGSFVGLSFTKKAPIISLSSGRPVLEIVDSSFDALEATSYLSGAQVAIKNSEFALYSWLSGEVNVTNLYEGFKFGSASIVSEKYKVNIHNSTISGAWMWTQKDAEVIIKDSYVGTIEIRDFPRIYLVNSTVGTFTPRLEDIEVSVSLKPGFYENYTIDLTSEGAWFLRLENSRILEWDMSILSNTKITLQGSKLDHIVLTAQDKNSTVFIKDSEISWLEIKDFKGSITFDHVTISGWVSIYKETETTQEVRIDGNVTIFPNILSFMFGLKWDDSIVKRRYPIILKEGMFHNAYKNYSIEIKGPEGNSVYSSSIANMGLPTLIFNSSNYDKSFSLILYGENSELTVTPISLLTSTPISLKMGDKLDVSKIRASPVIYGEGRVDREYAWPFWRKMCSDKVPGHCTESEIVVLIGGPVANKLTKEYMDSFPVEITNEYPGKGKGVIEAAVIDGKIYILVAGSDRWGTKAGVEILKNLDYIPEKPVFVDWNDGTPKIVPGG</sequence>
<dbReference type="InterPro" id="IPR006454">
    <property type="entry name" value="S_layer_MJ"/>
</dbReference>
<dbReference type="PATRIC" id="fig|172049.5.peg.1319"/>
<dbReference type="RefSeq" id="WP_283217838.1">
    <property type="nucleotide sequence ID" value="NZ_LGFD01000040.1"/>
</dbReference>
<name>A0A101EKE3_9EURY</name>
<accession>A0A101EKE3</accession>
<dbReference type="NCBIfam" id="TIGR01564">
    <property type="entry name" value="S_layer_MJ"/>
    <property type="match status" value="1"/>
</dbReference>
<dbReference type="SUPFAM" id="SSF51126">
    <property type="entry name" value="Pectin lyase-like"/>
    <property type="match status" value="1"/>
</dbReference>
<dbReference type="InterPro" id="IPR022651">
    <property type="entry name" value="S_layer_C"/>
</dbReference>
<evidence type="ECO:0000259" key="1">
    <source>
        <dbReference type="Pfam" id="PF05124"/>
    </source>
</evidence>
<gene>
    <name evidence="2" type="ORF">XD54_1686</name>
</gene>
<proteinExistence type="predicted"/>
<evidence type="ECO:0000313" key="2">
    <source>
        <dbReference type="EMBL" id="KUK17009.1"/>
    </source>
</evidence>
<dbReference type="EMBL" id="LGFD01000040">
    <property type="protein sequence ID" value="KUK17009.1"/>
    <property type="molecule type" value="Genomic_DNA"/>
</dbReference>
<feature type="domain" description="S-layer protein outer" evidence="1">
    <location>
        <begin position="516"/>
        <end position="580"/>
    </location>
</feature>
<evidence type="ECO:0000313" key="3">
    <source>
        <dbReference type="Proteomes" id="UP000053911"/>
    </source>
</evidence>
<dbReference type="Pfam" id="PF05124">
    <property type="entry name" value="S_layer_C"/>
    <property type="match status" value="1"/>
</dbReference>
<dbReference type="AlphaFoldDB" id="A0A101EKE3"/>
<reference evidence="3" key="1">
    <citation type="journal article" date="2015" name="MBio">
        <title>Genome-Resolved Metagenomic Analysis Reveals Roles for Candidate Phyla and Other Microbial Community Members in Biogeochemical Transformations in Oil Reservoirs.</title>
        <authorList>
            <person name="Hu P."/>
            <person name="Tom L."/>
            <person name="Singh A."/>
            <person name="Thomas B.C."/>
            <person name="Baker B.J."/>
            <person name="Piceno Y.M."/>
            <person name="Andersen G.L."/>
            <person name="Banfield J.F."/>
        </authorList>
    </citation>
    <scope>NUCLEOTIDE SEQUENCE [LARGE SCALE GENOMIC DNA]</scope>
</reference>
<protein>
    <recommendedName>
        <fullName evidence="1">S-layer protein outer domain-containing protein</fullName>
    </recommendedName>
</protein>
<dbReference type="Proteomes" id="UP000053911">
    <property type="component" value="Unassembled WGS sequence"/>
</dbReference>
<dbReference type="InterPro" id="IPR011050">
    <property type="entry name" value="Pectin_lyase_fold/virulence"/>
</dbReference>
<organism evidence="2 3">
    <name type="scientific">Thermococcus sibiricus</name>
    <dbReference type="NCBI Taxonomy" id="172049"/>
    <lineage>
        <taxon>Archaea</taxon>
        <taxon>Methanobacteriati</taxon>
        <taxon>Methanobacteriota</taxon>
        <taxon>Thermococci</taxon>
        <taxon>Thermococcales</taxon>
        <taxon>Thermococcaceae</taxon>
        <taxon>Thermococcus</taxon>
    </lineage>
</organism>
<comment type="caution">
    <text evidence="2">The sequence shown here is derived from an EMBL/GenBank/DDBJ whole genome shotgun (WGS) entry which is preliminary data.</text>
</comment>